<dbReference type="InterPro" id="IPR050316">
    <property type="entry name" value="Tyrosinase/Hemocyanin"/>
</dbReference>
<keyword evidence="1" id="KW-0479">Metal-binding</keyword>
<dbReference type="PRINTS" id="PR00092">
    <property type="entry name" value="TYROSINASE"/>
</dbReference>
<sequence length="445" mass="52275">PPCKTLRVRKDIKCLSKRELSDLIHVFKQLYANGVMDMYSLVHGSPPCKTLRVRKDIKCLSKRELSDLIHVFKQLYANGVMDMYSLVHGSYWSSIHKFSEAVPWHRWHINEFEKEMRKINPKITLPYWEYITDFGAPEKSSIWRTFGRAGNRYNGYCVPDGAFAYQMVENPEPHCIRRQWNLNKTMPVWEPPEWVTSLTQTSKTWPQFAQLLGYSAHFKTHLYVGGYEGEMSDIYATNDPVFYIFHAHVADYAILKWQLADDQNLLPITYNQGLRYDWERDEILRADIESDYLTYYDNARVKEIFEIGFGDMCYIHDQLVQPILDIMANKRPKVPNIAINLMKSLPSDVFEYYFPKFASKTATFFDYFLPDVQSGHNFNHKSAFCDEMPVALTFNSTPNGRRLLDVFRTEASIDVTPDAFNAEQQYYQFIEDLNKYKYCSPYLIT</sequence>
<gene>
    <name evidence="4" type="ORF">ONB1V03_LOCUS15369</name>
</gene>
<name>A0A7R9QVX0_9ACAR</name>
<dbReference type="EMBL" id="CAJPVJ010015734">
    <property type="protein sequence ID" value="CAG2175935.1"/>
    <property type="molecule type" value="Genomic_DNA"/>
</dbReference>
<dbReference type="Gene3D" id="1.10.1280.10">
    <property type="entry name" value="Di-copper center containing domain from catechol oxidase"/>
    <property type="match status" value="1"/>
</dbReference>
<feature type="domain" description="Tyrosinase copper-binding" evidence="3">
    <location>
        <begin position="94"/>
        <end position="258"/>
    </location>
</feature>
<dbReference type="AlphaFoldDB" id="A0A7R9QVX0"/>
<dbReference type="GO" id="GO:0046872">
    <property type="term" value="F:metal ion binding"/>
    <property type="evidence" value="ECO:0007669"/>
    <property type="project" value="UniProtKB-KW"/>
</dbReference>
<dbReference type="OrthoDB" id="6490226at2759"/>
<dbReference type="InterPro" id="IPR002227">
    <property type="entry name" value="Tyrosinase_Cu-bd"/>
</dbReference>
<keyword evidence="2" id="KW-0186">Copper</keyword>
<keyword evidence="5" id="KW-1185">Reference proteome</keyword>
<evidence type="ECO:0000313" key="4">
    <source>
        <dbReference type="EMBL" id="CAD7658749.1"/>
    </source>
</evidence>
<evidence type="ECO:0000256" key="1">
    <source>
        <dbReference type="ARBA" id="ARBA00022723"/>
    </source>
</evidence>
<reference evidence="4" key="1">
    <citation type="submission" date="2020-11" db="EMBL/GenBank/DDBJ databases">
        <authorList>
            <person name="Tran Van P."/>
        </authorList>
    </citation>
    <scope>NUCLEOTIDE SEQUENCE</scope>
</reference>
<dbReference type="GO" id="GO:0016491">
    <property type="term" value="F:oxidoreductase activity"/>
    <property type="evidence" value="ECO:0007669"/>
    <property type="project" value="InterPro"/>
</dbReference>
<dbReference type="PANTHER" id="PTHR11474">
    <property type="entry name" value="TYROSINASE FAMILY MEMBER"/>
    <property type="match status" value="1"/>
</dbReference>
<protein>
    <recommendedName>
        <fullName evidence="3">Tyrosinase copper-binding domain-containing protein</fullName>
    </recommendedName>
</protein>
<dbReference type="SUPFAM" id="SSF48056">
    <property type="entry name" value="Di-copper centre-containing domain"/>
    <property type="match status" value="1"/>
</dbReference>
<organism evidence="4">
    <name type="scientific">Oppiella nova</name>
    <dbReference type="NCBI Taxonomy" id="334625"/>
    <lineage>
        <taxon>Eukaryota</taxon>
        <taxon>Metazoa</taxon>
        <taxon>Ecdysozoa</taxon>
        <taxon>Arthropoda</taxon>
        <taxon>Chelicerata</taxon>
        <taxon>Arachnida</taxon>
        <taxon>Acari</taxon>
        <taxon>Acariformes</taxon>
        <taxon>Sarcoptiformes</taxon>
        <taxon>Oribatida</taxon>
        <taxon>Brachypylina</taxon>
        <taxon>Oppioidea</taxon>
        <taxon>Oppiidae</taxon>
        <taxon>Oppiella</taxon>
    </lineage>
</organism>
<dbReference type="InterPro" id="IPR008922">
    <property type="entry name" value="Di-copper_centre_dom_sf"/>
</dbReference>
<evidence type="ECO:0000256" key="2">
    <source>
        <dbReference type="ARBA" id="ARBA00023008"/>
    </source>
</evidence>
<evidence type="ECO:0000259" key="3">
    <source>
        <dbReference type="Pfam" id="PF00264"/>
    </source>
</evidence>
<dbReference type="Pfam" id="PF00264">
    <property type="entry name" value="Tyrosinase"/>
    <property type="match status" value="1"/>
</dbReference>
<dbReference type="Proteomes" id="UP000728032">
    <property type="component" value="Unassembled WGS sequence"/>
</dbReference>
<dbReference type="PANTHER" id="PTHR11474:SF126">
    <property type="entry name" value="TYROSINASE-LIKE PROTEIN TYR-1-RELATED"/>
    <property type="match status" value="1"/>
</dbReference>
<feature type="non-terminal residue" evidence="4">
    <location>
        <position position="1"/>
    </location>
</feature>
<proteinExistence type="predicted"/>
<dbReference type="EMBL" id="OC930559">
    <property type="protein sequence ID" value="CAD7658749.1"/>
    <property type="molecule type" value="Genomic_DNA"/>
</dbReference>
<evidence type="ECO:0000313" key="5">
    <source>
        <dbReference type="Proteomes" id="UP000728032"/>
    </source>
</evidence>
<accession>A0A7R9QVX0</accession>